<evidence type="ECO:0000256" key="9">
    <source>
        <dbReference type="ARBA" id="ARBA00022989"/>
    </source>
</evidence>
<protein>
    <submittedName>
        <fullName evidence="13">TraB/GumN family protein</fullName>
    </submittedName>
</protein>
<keyword evidence="4" id="KW-0645">Protease</keyword>
<keyword evidence="10" id="KW-0482">Metalloprotease</keyword>
<comment type="subcellular location">
    <subcellularLocation>
        <location evidence="3">Membrane</location>
        <topology evidence="3">Single-pass type I membrane protein</topology>
    </subcellularLocation>
</comment>
<dbReference type="RefSeq" id="WP_045966283.1">
    <property type="nucleotide sequence ID" value="NZ_CP090145.1"/>
</dbReference>
<name>A0ABY4HIF4_9FLAO</name>
<keyword evidence="12" id="KW-0325">Glycoprotein</keyword>
<comment type="cofactor">
    <cofactor evidence="1">
        <name>Mn(2+)</name>
        <dbReference type="ChEBI" id="CHEBI:29035"/>
    </cofactor>
</comment>
<sequence length="286" mass="32415">MTTRIILTITSFIIALVTNAQKLDNSLLWKISGNGLEKPSYLYGTMHAVCETNIDEDVMKAFEETDQLYLELDMDDPNLQASMMNGLMMKDGITITSLISEDDAKLLDAFLIKNVGYSLSLINTFKPFMVSTMYLPKLLDCPMKAVDLELMKISKEQNEETFGLETVEDQLAVFDRIPYKVQIEELMKVAKNGLVNDKKEIQKMLTVYKSENIEEMLKLTKDSDNKITSKFSEELLIKRNKNWIPIIEKVVKEKPTFIGVGAGHLAGNNGVIKLLQKQGYNVEPIK</sequence>
<dbReference type="Proteomes" id="UP000830454">
    <property type="component" value="Chromosome"/>
</dbReference>
<dbReference type="Pfam" id="PF01963">
    <property type="entry name" value="TraB_PrgY_gumN"/>
    <property type="match status" value="1"/>
</dbReference>
<keyword evidence="9" id="KW-1133">Transmembrane helix</keyword>
<evidence type="ECO:0000256" key="2">
    <source>
        <dbReference type="ARBA" id="ARBA00001941"/>
    </source>
</evidence>
<gene>
    <name evidence="13" type="ORF">LXD69_11195</name>
</gene>
<evidence type="ECO:0000256" key="4">
    <source>
        <dbReference type="ARBA" id="ARBA00022670"/>
    </source>
</evidence>
<evidence type="ECO:0000256" key="10">
    <source>
        <dbReference type="ARBA" id="ARBA00023049"/>
    </source>
</evidence>
<evidence type="ECO:0000256" key="11">
    <source>
        <dbReference type="ARBA" id="ARBA00023136"/>
    </source>
</evidence>
<evidence type="ECO:0000256" key="6">
    <source>
        <dbReference type="ARBA" id="ARBA00022723"/>
    </source>
</evidence>
<evidence type="ECO:0000256" key="8">
    <source>
        <dbReference type="ARBA" id="ARBA00022801"/>
    </source>
</evidence>
<evidence type="ECO:0000256" key="5">
    <source>
        <dbReference type="ARBA" id="ARBA00022692"/>
    </source>
</evidence>
<accession>A0ABY4HIF4</accession>
<dbReference type="PANTHER" id="PTHR31120">
    <property type="entry name" value="METALLOPROTEASE TIKI"/>
    <property type="match status" value="1"/>
</dbReference>
<dbReference type="CDD" id="cd14789">
    <property type="entry name" value="Tiki"/>
    <property type="match status" value="1"/>
</dbReference>
<evidence type="ECO:0000256" key="3">
    <source>
        <dbReference type="ARBA" id="ARBA00004479"/>
    </source>
</evidence>
<evidence type="ECO:0000256" key="1">
    <source>
        <dbReference type="ARBA" id="ARBA00001936"/>
    </source>
</evidence>
<keyword evidence="11" id="KW-0472">Membrane</keyword>
<evidence type="ECO:0000313" key="14">
    <source>
        <dbReference type="Proteomes" id="UP000830454"/>
    </source>
</evidence>
<organism evidence="13 14">
    <name type="scientific">Flavobacterium sediminilitoris</name>
    <dbReference type="NCBI Taxonomy" id="2024526"/>
    <lineage>
        <taxon>Bacteria</taxon>
        <taxon>Pseudomonadati</taxon>
        <taxon>Bacteroidota</taxon>
        <taxon>Flavobacteriia</taxon>
        <taxon>Flavobacteriales</taxon>
        <taxon>Flavobacteriaceae</taxon>
        <taxon>Flavobacterium</taxon>
    </lineage>
</organism>
<keyword evidence="7" id="KW-0732">Signal</keyword>
<keyword evidence="8" id="KW-0378">Hydrolase</keyword>
<proteinExistence type="predicted"/>
<reference evidence="13" key="2">
    <citation type="submission" date="2022-04" db="EMBL/GenBank/DDBJ databases">
        <title>Complete Genome Sequence of Flavobacterium sediminilitoris YSM-43, Isolated from a Tidal Sediment.</title>
        <authorList>
            <person name="Lee P.A."/>
        </authorList>
    </citation>
    <scope>NUCLEOTIDE SEQUENCE</scope>
    <source>
        <strain evidence="13">YSM-43</strain>
    </source>
</reference>
<evidence type="ECO:0000256" key="12">
    <source>
        <dbReference type="ARBA" id="ARBA00023180"/>
    </source>
</evidence>
<reference evidence="13" key="1">
    <citation type="submission" date="2021-12" db="EMBL/GenBank/DDBJ databases">
        <authorList>
            <person name="Cha I.-T."/>
            <person name="Lee K.-E."/>
            <person name="Park S.-J."/>
        </authorList>
    </citation>
    <scope>NUCLEOTIDE SEQUENCE</scope>
    <source>
        <strain evidence="13">YSM-43</strain>
    </source>
</reference>
<dbReference type="InterPro" id="IPR002816">
    <property type="entry name" value="TraB/PrgY/GumN_fam"/>
</dbReference>
<dbReference type="InterPro" id="IPR040230">
    <property type="entry name" value="TIKI1/2-like"/>
</dbReference>
<dbReference type="EMBL" id="CP090145">
    <property type="protein sequence ID" value="UOX32608.1"/>
    <property type="molecule type" value="Genomic_DNA"/>
</dbReference>
<keyword evidence="14" id="KW-1185">Reference proteome</keyword>
<keyword evidence="6" id="KW-0479">Metal-binding</keyword>
<dbReference type="PANTHER" id="PTHR31120:SF6">
    <property type="entry name" value="METALLOPROTEASE TIKI HOMOLOG"/>
    <property type="match status" value="1"/>
</dbReference>
<keyword evidence="5" id="KW-0812">Transmembrane</keyword>
<evidence type="ECO:0000313" key="13">
    <source>
        <dbReference type="EMBL" id="UOX32608.1"/>
    </source>
</evidence>
<comment type="cofactor">
    <cofactor evidence="2">
        <name>Co(2+)</name>
        <dbReference type="ChEBI" id="CHEBI:48828"/>
    </cofactor>
</comment>
<evidence type="ECO:0000256" key="7">
    <source>
        <dbReference type="ARBA" id="ARBA00022729"/>
    </source>
</evidence>